<dbReference type="InterPro" id="IPR002885">
    <property type="entry name" value="PPR_rpt"/>
</dbReference>
<feature type="repeat" description="PPR" evidence="4">
    <location>
        <begin position="315"/>
        <end position="349"/>
    </location>
</feature>
<evidence type="ECO:0000256" key="3">
    <source>
        <dbReference type="ARBA" id="ARBA00022946"/>
    </source>
</evidence>
<dbReference type="Pfam" id="PF01535">
    <property type="entry name" value="PPR"/>
    <property type="match status" value="2"/>
</dbReference>
<dbReference type="AlphaFoldDB" id="A0AAD8RY48"/>
<keyword evidence="2" id="KW-0677">Repeat</keyword>
<evidence type="ECO:0000256" key="1">
    <source>
        <dbReference type="ARBA" id="ARBA00007626"/>
    </source>
</evidence>
<dbReference type="PANTHER" id="PTHR47447:SF28">
    <property type="entry name" value="PENTACOTRIPEPTIDE-REPEAT REGION OF PRORP DOMAIN-CONTAINING PROTEIN"/>
    <property type="match status" value="1"/>
</dbReference>
<comment type="caution">
    <text evidence="6">The sequence shown here is derived from an EMBL/GenBank/DDBJ whole genome shotgun (WGS) entry which is preliminary data.</text>
</comment>
<feature type="compositionally biased region" description="Pro residues" evidence="5">
    <location>
        <begin position="69"/>
        <end position="84"/>
    </location>
</feature>
<feature type="repeat" description="PPR" evidence="4">
    <location>
        <begin position="422"/>
        <end position="456"/>
    </location>
</feature>
<dbReference type="PROSITE" id="PS51375">
    <property type="entry name" value="PPR"/>
    <property type="match status" value="7"/>
</dbReference>
<evidence type="ECO:0000313" key="7">
    <source>
        <dbReference type="Proteomes" id="UP001231189"/>
    </source>
</evidence>
<feature type="repeat" description="PPR" evidence="4">
    <location>
        <begin position="280"/>
        <end position="314"/>
    </location>
</feature>
<protein>
    <recommendedName>
        <fullName evidence="8">Pentatricopeptide repeat-containing protein</fullName>
    </recommendedName>
</protein>
<dbReference type="InterPro" id="IPR011990">
    <property type="entry name" value="TPR-like_helical_dom_sf"/>
</dbReference>
<dbReference type="Gene3D" id="1.25.40.10">
    <property type="entry name" value="Tetratricopeptide repeat domain"/>
    <property type="match status" value="3"/>
</dbReference>
<sequence>MALLLKPKHHLSPTFRFLLRRLCATEPTTEPAPATPPPPTPTEPTTEAELATPPPPTPTEPTAEAELATPPPPPPTPDSPPPLTPAETKLLDSLHAAIVDHSRANPPTALPASLPFEPLPTFSSTLASLLPSPPAPHLPLHLLSRLLALRRGVPFPEALTFFRHALPSLPADALPAFYAAMIDLLAKHHHFPLARHLLDEMRSRSIPISSQLILALIRRYVRADMSSEASDLFRRMEEYGAGVPDPAVLASLLTALSKKRLASEAQALFDAYKSVFAPPDVVLYTTLVHAWCRAGCLDRAERVFAEMQQAGVTPNVYTYTAVIDAMYRAGQVPRAQELLCQMMDSGCNPNTATFNAIMRAHVKAGRSEQVLQVHNQMRQLGCDPDIITYNFLMETHCGKGQSNLDAAMKVLAKMVAKGIIPDCHTFNPMLKLVLCTGNVDGARKLYERMQELQCKPNVVTYNLLMKLFNKDKSMDMVLRIKRDMDAQRVEPNANTYGALIEMFCGRGNWRRAHAALREMVEEKSLKPAKPVYEMVLSLLRKAGQLRKHEELVEAMADRGFIKHRSEDSLWNAVSAS</sequence>
<evidence type="ECO:0000256" key="5">
    <source>
        <dbReference type="SAM" id="MobiDB-lite"/>
    </source>
</evidence>
<evidence type="ECO:0000256" key="4">
    <source>
        <dbReference type="PROSITE-ProRule" id="PRU00708"/>
    </source>
</evidence>
<gene>
    <name evidence="6" type="ORF">QYE76_007297</name>
</gene>
<dbReference type="PANTHER" id="PTHR47447">
    <property type="entry name" value="OS03G0856100 PROTEIN"/>
    <property type="match status" value="1"/>
</dbReference>
<reference evidence="6" key="1">
    <citation type="submission" date="2023-07" db="EMBL/GenBank/DDBJ databases">
        <title>A chromosome-level genome assembly of Lolium multiflorum.</title>
        <authorList>
            <person name="Chen Y."/>
            <person name="Copetti D."/>
            <person name="Kolliker R."/>
            <person name="Studer B."/>
        </authorList>
    </citation>
    <scope>NUCLEOTIDE SEQUENCE</scope>
    <source>
        <strain evidence="6">02402/16</strain>
        <tissue evidence="6">Leaf</tissue>
    </source>
</reference>
<feature type="repeat" description="PPR" evidence="4">
    <location>
        <begin position="492"/>
        <end position="527"/>
    </location>
</feature>
<organism evidence="6 7">
    <name type="scientific">Lolium multiflorum</name>
    <name type="common">Italian ryegrass</name>
    <name type="synonym">Lolium perenne subsp. multiflorum</name>
    <dbReference type="NCBI Taxonomy" id="4521"/>
    <lineage>
        <taxon>Eukaryota</taxon>
        <taxon>Viridiplantae</taxon>
        <taxon>Streptophyta</taxon>
        <taxon>Embryophyta</taxon>
        <taxon>Tracheophyta</taxon>
        <taxon>Spermatophyta</taxon>
        <taxon>Magnoliopsida</taxon>
        <taxon>Liliopsida</taxon>
        <taxon>Poales</taxon>
        <taxon>Poaceae</taxon>
        <taxon>BOP clade</taxon>
        <taxon>Pooideae</taxon>
        <taxon>Poodae</taxon>
        <taxon>Poeae</taxon>
        <taxon>Poeae Chloroplast Group 2 (Poeae type)</taxon>
        <taxon>Loliodinae</taxon>
        <taxon>Loliinae</taxon>
        <taxon>Lolium</taxon>
    </lineage>
</organism>
<feature type="region of interest" description="Disordered" evidence="5">
    <location>
        <begin position="24"/>
        <end position="87"/>
    </location>
</feature>
<keyword evidence="7" id="KW-1185">Reference proteome</keyword>
<evidence type="ECO:0008006" key="8">
    <source>
        <dbReference type="Google" id="ProtNLM"/>
    </source>
</evidence>
<feature type="repeat" description="PPR" evidence="4">
    <location>
        <begin position="385"/>
        <end position="421"/>
    </location>
</feature>
<dbReference type="SUPFAM" id="SSF48452">
    <property type="entry name" value="TPR-like"/>
    <property type="match status" value="1"/>
</dbReference>
<feature type="compositionally biased region" description="Pro residues" evidence="5">
    <location>
        <begin position="33"/>
        <end position="42"/>
    </location>
</feature>
<dbReference type="EMBL" id="JAUUTY010000005">
    <property type="protein sequence ID" value="KAK1632982.1"/>
    <property type="molecule type" value="Genomic_DNA"/>
</dbReference>
<dbReference type="NCBIfam" id="TIGR00756">
    <property type="entry name" value="PPR"/>
    <property type="match status" value="6"/>
</dbReference>
<feature type="repeat" description="PPR" evidence="4">
    <location>
        <begin position="457"/>
        <end position="491"/>
    </location>
</feature>
<keyword evidence="3" id="KW-0809">Transit peptide</keyword>
<dbReference type="Proteomes" id="UP001231189">
    <property type="component" value="Unassembled WGS sequence"/>
</dbReference>
<dbReference type="Pfam" id="PF13041">
    <property type="entry name" value="PPR_2"/>
    <property type="match status" value="2"/>
</dbReference>
<accession>A0AAD8RY48</accession>
<proteinExistence type="inferred from homology"/>
<comment type="similarity">
    <text evidence="1">Belongs to the PPR family. P subfamily.</text>
</comment>
<evidence type="ECO:0000313" key="6">
    <source>
        <dbReference type="EMBL" id="KAK1632982.1"/>
    </source>
</evidence>
<dbReference type="Pfam" id="PF13812">
    <property type="entry name" value="PPR_3"/>
    <property type="match status" value="2"/>
</dbReference>
<name>A0AAD8RY48_LOLMU</name>
<feature type="repeat" description="PPR" evidence="4">
    <location>
        <begin position="350"/>
        <end position="384"/>
    </location>
</feature>
<evidence type="ECO:0000256" key="2">
    <source>
        <dbReference type="ARBA" id="ARBA00022737"/>
    </source>
</evidence>